<dbReference type="InterPro" id="IPR052020">
    <property type="entry name" value="Cyclic_di-GMP/3'3'-cGAMP_PDE"/>
</dbReference>
<organism evidence="4 5">
    <name type="scientific">Candidatus Kutchimonas denitrificans</name>
    <dbReference type="NCBI Taxonomy" id="3056748"/>
    <lineage>
        <taxon>Bacteria</taxon>
        <taxon>Pseudomonadati</taxon>
        <taxon>Gemmatimonadota</taxon>
        <taxon>Gemmatimonadia</taxon>
        <taxon>Candidatus Palauibacterales</taxon>
        <taxon>Candidatus Palauibacteraceae</taxon>
        <taxon>Candidatus Kutchimonas</taxon>
    </lineage>
</organism>
<dbReference type="Gene3D" id="1.10.3210.10">
    <property type="entry name" value="Hypothetical protein af1432"/>
    <property type="match status" value="1"/>
</dbReference>
<dbReference type="PANTHER" id="PTHR45228">
    <property type="entry name" value="CYCLIC DI-GMP PHOSPHODIESTERASE TM_0186-RELATED"/>
    <property type="match status" value="1"/>
</dbReference>
<dbReference type="Proteomes" id="UP000702544">
    <property type="component" value="Unassembled WGS sequence"/>
</dbReference>
<dbReference type="SMART" id="SM00471">
    <property type="entry name" value="HDc"/>
    <property type="match status" value="1"/>
</dbReference>
<dbReference type="AlphaFoldDB" id="A0AAE4ZBR9"/>
<proteinExistence type="predicted"/>
<feature type="domain" description="Response regulatory" evidence="2">
    <location>
        <begin position="12"/>
        <end position="127"/>
    </location>
</feature>
<gene>
    <name evidence="4" type="ORF">GWO12_15130</name>
</gene>
<protein>
    <submittedName>
        <fullName evidence="4">Response regulator</fullName>
    </submittedName>
</protein>
<dbReference type="Gene3D" id="3.40.50.2300">
    <property type="match status" value="1"/>
</dbReference>
<dbReference type="EMBL" id="JAACAK010000130">
    <property type="protein sequence ID" value="NIR76417.1"/>
    <property type="molecule type" value="Genomic_DNA"/>
</dbReference>
<evidence type="ECO:0000313" key="4">
    <source>
        <dbReference type="EMBL" id="NIR76417.1"/>
    </source>
</evidence>
<keyword evidence="1" id="KW-0597">Phosphoprotein</keyword>
<dbReference type="Pfam" id="PF00072">
    <property type="entry name" value="Response_reg"/>
    <property type="match status" value="1"/>
</dbReference>
<comment type="caution">
    <text evidence="4">The sequence shown here is derived from an EMBL/GenBank/DDBJ whole genome shotgun (WGS) entry which is preliminary data.</text>
</comment>
<dbReference type="Pfam" id="PF13487">
    <property type="entry name" value="HD_5"/>
    <property type="match status" value="1"/>
</dbReference>
<dbReference type="InterPro" id="IPR001789">
    <property type="entry name" value="Sig_transdc_resp-reg_receiver"/>
</dbReference>
<feature type="domain" description="HD-GYP" evidence="3">
    <location>
        <begin position="154"/>
        <end position="349"/>
    </location>
</feature>
<name>A0AAE4ZBR9_9BACT</name>
<dbReference type="CDD" id="cd00077">
    <property type="entry name" value="HDc"/>
    <property type="match status" value="1"/>
</dbReference>
<dbReference type="SUPFAM" id="SSF52172">
    <property type="entry name" value="CheY-like"/>
    <property type="match status" value="1"/>
</dbReference>
<evidence type="ECO:0000256" key="1">
    <source>
        <dbReference type="PROSITE-ProRule" id="PRU00169"/>
    </source>
</evidence>
<dbReference type="InterPro" id="IPR011006">
    <property type="entry name" value="CheY-like_superfamily"/>
</dbReference>
<evidence type="ECO:0000313" key="5">
    <source>
        <dbReference type="Proteomes" id="UP000702544"/>
    </source>
</evidence>
<dbReference type="SUPFAM" id="SSF109604">
    <property type="entry name" value="HD-domain/PDEase-like"/>
    <property type="match status" value="1"/>
</dbReference>
<feature type="modified residue" description="4-aspartylphosphate" evidence="1">
    <location>
        <position position="62"/>
    </location>
</feature>
<dbReference type="InterPro" id="IPR003607">
    <property type="entry name" value="HD/PDEase_dom"/>
</dbReference>
<reference evidence="4 5" key="1">
    <citation type="submission" date="2020-01" db="EMBL/GenBank/DDBJ databases">
        <title>Genomes assembled from Gulf of Kutch pelagic sediment metagenomes.</title>
        <authorList>
            <person name="Chandrashekar M."/>
            <person name="Mahajan M.S."/>
            <person name="Dave K.J."/>
            <person name="Vatsa P."/>
            <person name="Nathani N.M."/>
        </authorList>
    </citation>
    <scope>NUCLEOTIDE SEQUENCE [LARGE SCALE GENOMIC DNA]</scope>
    <source>
        <strain evidence="4">KS3-K002</strain>
    </source>
</reference>
<accession>A0AAE4ZBR9</accession>
<dbReference type="InterPro" id="IPR037522">
    <property type="entry name" value="HD_GYP_dom"/>
</dbReference>
<dbReference type="PROSITE" id="PS51832">
    <property type="entry name" value="HD_GYP"/>
    <property type="match status" value="1"/>
</dbReference>
<dbReference type="PROSITE" id="PS50110">
    <property type="entry name" value="RESPONSE_REGULATORY"/>
    <property type="match status" value="1"/>
</dbReference>
<dbReference type="SMART" id="SM00448">
    <property type="entry name" value="REC"/>
    <property type="match status" value="1"/>
</dbReference>
<evidence type="ECO:0000259" key="2">
    <source>
        <dbReference type="PROSITE" id="PS50110"/>
    </source>
</evidence>
<sequence length="363" mass="40259">MTSAGNDSTAASILIVDDEPAITTVCSIQLTEVDGHDCVKVTSAAEALEWLEERDFDVVITDIRMPKMSGIDLLKLIKRKDPEIQVIIITGNPDLGSAVEAIRSQVDDYLVKPFELSQLSHSVGRALEHRALLQENRRYRSELEKRVKDQSKQIERLFLDGLAALAGAIEARDRYTGGHLDRVTRYALSMGAEMELSQQQMWNLWLGSLFHDVGKLAIPDAILNKPGPLTEEEYEEMKRHPELGVQIVERISFLVPASRAILHHQERWDGKGYPGGLAGEEICVEGRILAVADAFDAMLTNRPYREGRSEEMAVEELERCSGTQFDPSVVAAFLKAREKGFPAQLPTTVHPAIELAYGPSSAA</sequence>
<dbReference type="GO" id="GO:0000160">
    <property type="term" value="P:phosphorelay signal transduction system"/>
    <property type="evidence" value="ECO:0007669"/>
    <property type="project" value="InterPro"/>
</dbReference>
<evidence type="ECO:0000259" key="3">
    <source>
        <dbReference type="PROSITE" id="PS51832"/>
    </source>
</evidence>